<evidence type="ECO:0000256" key="1">
    <source>
        <dbReference type="ARBA" id="ARBA00022801"/>
    </source>
</evidence>
<dbReference type="GO" id="GO:0004301">
    <property type="term" value="F:epoxide hydrolase activity"/>
    <property type="evidence" value="ECO:0007669"/>
    <property type="project" value="UniProtKB-ARBA"/>
</dbReference>
<keyword evidence="4" id="KW-1185">Reference proteome</keyword>
<dbReference type="Gene3D" id="3.40.50.1820">
    <property type="entry name" value="alpha/beta hydrolase"/>
    <property type="match status" value="1"/>
</dbReference>
<accession>A0A182FTQ5</accession>
<dbReference type="EnsemblMetazoa" id="AALB009939-RA">
    <property type="protein sequence ID" value="AALB009939-PA"/>
    <property type="gene ID" value="AALB009939"/>
</dbReference>
<dbReference type="InterPro" id="IPR029058">
    <property type="entry name" value="AB_hydrolase_fold"/>
</dbReference>
<evidence type="ECO:0000256" key="2">
    <source>
        <dbReference type="ARBA" id="ARBA00038334"/>
    </source>
</evidence>
<evidence type="ECO:0000313" key="4">
    <source>
        <dbReference type="Proteomes" id="UP000069272"/>
    </source>
</evidence>
<dbReference type="PRINTS" id="PR00412">
    <property type="entry name" value="EPOXHYDRLASE"/>
</dbReference>
<dbReference type="InterPro" id="IPR000073">
    <property type="entry name" value="AB_hydrolase_1"/>
</dbReference>
<dbReference type="AlphaFoldDB" id="A0A182FTQ5"/>
<evidence type="ECO:0000313" key="3">
    <source>
        <dbReference type="EnsemblMetazoa" id="AALB009939-PA"/>
    </source>
</evidence>
<name>A0A182FTQ5_ANOAL</name>
<keyword evidence="1" id="KW-0378">Hydrolase</keyword>
<sequence length="393" mass="45432">MDTLVIGCAKRVVFLCRQFLQCLIKWCHLTYWAPVVRKHPPDVMKPGKWGKHRYLEVHKLQIHYIESGSSSKPLMLFLHGIPDFWYTWRHQIKEFSEDYWAVAMDLPGCGQSDEPHYDITCKLNNLASLVCGLIDGLGKKDCILVGHGSGALVGWQLLNQYPHRVSKYIMMSLPSLGVLQELHQQGAIPLKVQAEALFLCLPRIPTLFARSGDYQLVDRMFGHFAKPTDIEAYKYTFSQPGALERYLKVYRENFSDFLIEGYDFKERKPSRTPGLFLIGDEDRWIPLEDCCSRLIDHYQPLEVRYVPRTGRFLQQEDPKTVNRLMRMFLNDKLDRPKVSVEVPPVTKIIQKEVCENCHGNPHSTAERHENCSNDCDGEAHRHFLSKARIPICS</sequence>
<dbReference type="PANTHER" id="PTHR43329">
    <property type="entry name" value="EPOXIDE HYDROLASE"/>
    <property type="match status" value="1"/>
</dbReference>
<dbReference type="Pfam" id="PF12697">
    <property type="entry name" value="Abhydrolase_6"/>
    <property type="match status" value="1"/>
</dbReference>
<dbReference type="Proteomes" id="UP000069272">
    <property type="component" value="Chromosome 3R"/>
</dbReference>
<protein>
    <submittedName>
        <fullName evidence="3">Uncharacterized protein</fullName>
    </submittedName>
</protein>
<proteinExistence type="inferred from homology"/>
<dbReference type="VEuPathDB" id="VectorBase:AALB20_029641"/>
<comment type="similarity">
    <text evidence="2">Belongs to the AB hydrolase superfamily. Epoxide hydrolase family.</text>
</comment>
<organism evidence="3 4">
    <name type="scientific">Anopheles albimanus</name>
    <name type="common">New world malaria mosquito</name>
    <dbReference type="NCBI Taxonomy" id="7167"/>
    <lineage>
        <taxon>Eukaryota</taxon>
        <taxon>Metazoa</taxon>
        <taxon>Ecdysozoa</taxon>
        <taxon>Arthropoda</taxon>
        <taxon>Hexapoda</taxon>
        <taxon>Insecta</taxon>
        <taxon>Pterygota</taxon>
        <taxon>Neoptera</taxon>
        <taxon>Endopterygota</taxon>
        <taxon>Diptera</taxon>
        <taxon>Nematocera</taxon>
        <taxon>Culicoidea</taxon>
        <taxon>Culicidae</taxon>
        <taxon>Anophelinae</taxon>
        <taxon>Anopheles</taxon>
    </lineage>
</organism>
<dbReference type="STRING" id="7167.A0A182FTQ5"/>
<dbReference type="PRINTS" id="PR00111">
    <property type="entry name" value="ABHYDROLASE"/>
</dbReference>
<dbReference type="InterPro" id="IPR000639">
    <property type="entry name" value="Epox_hydrolase-like"/>
</dbReference>
<dbReference type="SUPFAM" id="SSF53474">
    <property type="entry name" value="alpha/beta-Hydrolases"/>
    <property type="match status" value="1"/>
</dbReference>
<reference evidence="3 4" key="1">
    <citation type="journal article" date="2017" name="G3 (Bethesda)">
        <title>The Physical Genome Mapping of Anopheles albimanus Corrected Scaffold Misassemblies and Identified Interarm Rearrangements in Genus Anopheles.</title>
        <authorList>
            <person name="Artemov G.N."/>
            <person name="Peery A.N."/>
            <person name="Jiang X."/>
            <person name="Tu Z."/>
            <person name="Stegniy V.N."/>
            <person name="Sharakhova M.V."/>
            <person name="Sharakhov I.V."/>
        </authorList>
    </citation>
    <scope>NUCLEOTIDE SEQUENCE [LARGE SCALE GENOMIC DNA]</scope>
    <source>
        <strain evidence="3 4">ALBI9_A</strain>
    </source>
</reference>
<dbReference type="VEuPathDB" id="VectorBase:AALB009939"/>
<reference evidence="3" key="2">
    <citation type="submission" date="2022-08" db="UniProtKB">
        <authorList>
            <consortium name="EnsemblMetazoa"/>
        </authorList>
    </citation>
    <scope>IDENTIFICATION</scope>
    <source>
        <strain evidence="3">STECLA/ALBI9_A</strain>
    </source>
</reference>